<feature type="domain" description="THIF-type NAD/FAD binding fold" evidence="1">
    <location>
        <begin position="2"/>
        <end position="186"/>
    </location>
</feature>
<comment type="caution">
    <text evidence="2">The sequence shown here is derived from an EMBL/GenBank/DDBJ whole genome shotgun (WGS) entry which is preliminary data.</text>
</comment>
<dbReference type="InterPro" id="IPR035985">
    <property type="entry name" value="Ubiquitin-activating_enz"/>
</dbReference>
<dbReference type="AlphaFoldDB" id="A0A4R5BPB4"/>
<reference evidence="2 3" key="1">
    <citation type="submission" date="2019-03" db="EMBL/GenBank/DDBJ databases">
        <title>Draft genome sequences of novel Actinobacteria.</title>
        <authorList>
            <person name="Sahin N."/>
            <person name="Ay H."/>
            <person name="Saygin H."/>
        </authorList>
    </citation>
    <scope>NUCLEOTIDE SEQUENCE [LARGE SCALE GENOMIC DNA]</scope>
    <source>
        <strain evidence="2 3">DSM 45941</strain>
    </source>
</reference>
<dbReference type="SUPFAM" id="SSF69572">
    <property type="entry name" value="Activating enzymes of the ubiquitin-like proteins"/>
    <property type="match status" value="1"/>
</dbReference>
<keyword evidence="2" id="KW-0808">Transferase</keyword>
<keyword evidence="2" id="KW-0548">Nucleotidyltransferase</keyword>
<dbReference type="GO" id="GO:0008641">
    <property type="term" value="F:ubiquitin-like modifier activating enzyme activity"/>
    <property type="evidence" value="ECO:0007669"/>
    <property type="project" value="InterPro"/>
</dbReference>
<organism evidence="2 3">
    <name type="scientific">Actinomadura darangshiensis</name>
    <dbReference type="NCBI Taxonomy" id="705336"/>
    <lineage>
        <taxon>Bacteria</taxon>
        <taxon>Bacillati</taxon>
        <taxon>Actinomycetota</taxon>
        <taxon>Actinomycetes</taxon>
        <taxon>Streptosporangiales</taxon>
        <taxon>Thermomonosporaceae</taxon>
        <taxon>Actinomadura</taxon>
    </lineage>
</organism>
<dbReference type="GO" id="GO:0016779">
    <property type="term" value="F:nucleotidyltransferase activity"/>
    <property type="evidence" value="ECO:0007669"/>
    <property type="project" value="UniProtKB-KW"/>
</dbReference>
<evidence type="ECO:0000259" key="1">
    <source>
        <dbReference type="Pfam" id="PF00899"/>
    </source>
</evidence>
<protein>
    <submittedName>
        <fullName evidence="2">ThiF family adenylyltransferase</fullName>
    </submittedName>
</protein>
<evidence type="ECO:0000313" key="2">
    <source>
        <dbReference type="EMBL" id="TDD85764.1"/>
    </source>
</evidence>
<accession>A0A4R5BPB4</accession>
<dbReference type="OrthoDB" id="9204719at2"/>
<proteinExistence type="predicted"/>
<evidence type="ECO:0000313" key="3">
    <source>
        <dbReference type="Proteomes" id="UP000295578"/>
    </source>
</evidence>
<sequence>MYRHAYVGRSKVERAAEWVREYDPSIEVRAVDRWIGGPDDLTGLAAGADVIVGGLDGEPGSQLWINEAAVRAGVPFVTGGMTRTQLLYCSVDPGRSRCLRCNEAGMPGPDDPAGAAAQRLVRSRPFTNALIGPLTMQVGSLVAYEALRYLTGFEPPRAAGAHVVLDLETGLVPRWEPFAEDPDCPVCAATPAARRGPSAPASSASA</sequence>
<dbReference type="InterPro" id="IPR000594">
    <property type="entry name" value="ThiF_NAD_FAD-bd"/>
</dbReference>
<dbReference type="Proteomes" id="UP000295578">
    <property type="component" value="Unassembled WGS sequence"/>
</dbReference>
<dbReference type="EMBL" id="SMKY01000034">
    <property type="protein sequence ID" value="TDD85764.1"/>
    <property type="molecule type" value="Genomic_DNA"/>
</dbReference>
<dbReference type="Gene3D" id="3.40.50.720">
    <property type="entry name" value="NAD(P)-binding Rossmann-like Domain"/>
    <property type="match status" value="1"/>
</dbReference>
<keyword evidence="3" id="KW-1185">Reference proteome</keyword>
<dbReference type="Pfam" id="PF00899">
    <property type="entry name" value="ThiF"/>
    <property type="match status" value="1"/>
</dbReference>
<gene>
    <name evidence="2" type="ORF">E1293_10690</name>
</gene>
<name>A0A4R5BPB4_9ACTN</name>